<reference evidence="2" key="2">
    <citation type="submission" date="2014-09" db="EMBL/GenBank/DDBJ databases">
        <authorList>
            <person name="Martin A.A."/>
        </authorList>
    </citation>
    <scope>NUCLEOTIDE SEQUENCE</scope>
    <source>
        <strain evidence="2">ED321</strain>
    </source>
</reference>
<dbReference type="RefSeq" id="XP_024510750.1">
    <property type="nucleotide sequence ID" value="XM_024645276.1"/>
</dbReference>
<dbReference type="WBParaSite" id="SRAE_X000087800.1">
    <property type="protein sequence ID" value="SRAE_X000087800.1"/>
    <property type="gene ID" value="WBGene00266440"/>
</dbReference>
<organism evidence="1">
    <name type="scientific">Strongyloides ratti</name>
    <name type="common">Parasitic roundworm</name>
    <dbReference type="NCBI Taxonomy" id="34506"/>
    <lineage>
        <taxon>Eukaryota</taxon>
        <taxon>Metazoa</taxon>
        <taxon>Ecdysozoa</taxon>
        <taxon>Nematoda</taxon>
        <taxon>Chromadorea</taxon>
        <taxon>Rhabditida</taxon>
        <taxon>Tylenchina</taxon>
        <taxon>Panagrolaimomorpha</taxon>
        <taxon>Strongyloidoidea</taxon>
        <taxon>Strongyloididae</taxon>
        <taxon>Strongyloides</taxon>
    </lineage>
</organism>
<protein>
    <submittedName>
        <fullName evidence="1 3">Uncharacterized protein</fullName>
    </submittedName>
</protein>
<dbReference type="WormBase" id="SRAE_X000087800">
    <property type="protein sequence ID" value="SRP09217"/>
    <property type="gene ID" value="WBGene00266440"/>
</dbReference>
<dbReference type="EMBL" id="LN609530">
    <property type="protein sequence ID" value="CEF71554.1"/>
    <property type="molecule type" value="Genomic_DNA"/>
</dbReference>
<dbReference type="Proteomes" id="UP000035682">
    <property type="component" value="Unplaced"/>
</dbReference>
<name>A0A090LV61_STRRB</name>
<reference evidence="3" key="3">
    <citation type="submission" date="2020-12" db="UniProtKB">
        <authorList>
            <consortium name="WormBaseParasite"/>
        </authorList>
    </citation>
    <scope>IDENTIFICATION</scope>
</reference>
<sequence length="179" mass="20484">MSMQRSFAGYRSTFKNSFYFDNIVTVDSEGKLRSSFRRTFIQKNPRKYSTAGSQLRISDGRSPSIFYGDNSGNENLMYQGKEYIKKYSVNGPIHKYSVIPSTHKHSTIASIHKSSVTFKNRMLYVKSDNFIRNIWEKCGSTPYDDACFGIHTVSGTVSRKITQSSTRDFSKFSQKGEIK</sequence>
<evidence type="ECO:0000313" key="4">
    <source>
        <dbReference type="WormBase" id="SRAE_X000087800"/>
    </source>
</evidence>
<gene>
    <name evidence="1 3 4" type="ORF">SRAE_X000087800</name>
</gene>
<evidence type="ECO:0000313" key="2">
    <source>
        <dbReference type="Proteomes" id="UP000035682"/>
    </source>
</evidence>
<dbReference type="AlphaFoldDB" id="A0A090LV61"/>
<evidence type="ECO:0000313" key="1">
    <source>
        <dbReference type="EMBL" id="CEF71554.1"/>
    </source>
</evidence>
<accession>A0A090LV61</accession>
<reference evidence="1" key="1">
    <citation type="submission" date="2014-09" db="EMBL/GenBank/DDBJ databases">
        <authorList>
            <person name="Aslett A.Martin."/>
        </authorList>
    </citation>
    <scope>NUCLEOTIDE SEQUENCE</scope>
    <source>
        <strain evidence="1">ED321 Heterogonic</strain>
    </source>
</reference>
<evidence type="ECO:0000313" key="3">
    <source>
        <dbReference type="WBParaSite" id="SRAE_X000087800.1"/>
    </source>
</evidence>
<keyword evidence="2" id="KW-1185">Reference proteome</keyword>
<proteinExistence type="predicted"/>
<dbReference type="CTD" id="36383934"/>
<dbReference type="GeneID" id="36383934"/>